<organism evidence="2 3">
    <name type="scientific">Clostridium saccharoperbutylacetonicum N1-4(HMT)</name>
    <dbReference type="NCBI Taxonomy" id="931276"/>
    <lineage>
        <taxon>Bacteria</taxon>
        <taxon>Bacillati</taxon>
        <taxon>Bacillota</taxon>
        <taxon>Clostridia</taxon>
        <taxon>Eubacteriales</taxon>
        <taxon>Clostridiaceae</taxon>
        <taxon>Clostridium</taxon>
    </lineage>
</organism>
<dbReference type="Gene3D" id="3.40.50.2000">
    <property type="entry name" value="Glycogen Phosphorylase B"/>
    <property type="match status" value="2"/>
</dbReference>
<sequence length="395" mass="45441">MKICFLTDTIFNLGGIQRVLSVLTNELVNTYDVTIICTNGTYKVNRELYKLDKKVQVIINEELCKRKLFTKIYSKVLRTLIMKIEFLNKKKFIGLLTQAFYPTDIQNNFINFFNSKDYDVIIGNQGYCSMLLGIIGNKINAKTIGWQHNSYDAYFNSPYKYNWKQDELFKVYIKKLDKYIVLTDDDKKLIDKNFMINSNRIYNPLSFTSDKKSNCEEKNIVCVGRLIQEQKGLDLLIKAFHKVSSIHKDWILYIVGDGADKDKLNELISDLNLENKIKIQPSTNNIEEYYLNSSILVSSSRWEGFGLVITEAMECGLPVIAFANSGPKEIINKPDENGILVPCEDIDALAENIIHLIENEEKRKRIAKGSIVRAQDFSISKISGEWTKIIQSLRA</sequence>
<evidence type="ECO:0000313" key="3">
    <source>
        <dbReference type="Proteomes" id="UP000011728"/>
    </source>
</evidence>
<dbReference type="RefSeq" id="WP_015391314.1">
    <property type="nucleotide sequence ID" value="NC_020291.1"/>
</dbReference>
<name>M1MAL1_9CLOT</name>
<dbReference type="SUPFAM" id="SSF53756">
    <property type="entry name" value="UDP-Glycosyltransferase/glycogen phosphorylase"/>
    <property type="match status" value="1"/>
</dbReference>
<dbReference type="CDD" id="cd03820">
    <property type="entry name" value="GT4_AmsD-like"/>
    <property type="match status" value="1"/>
</dbReference>
<evidence type="ECO:0000313" key="2">
    <source>
        <dbReference type="EMBL" id="AGF54989.1"/>
    </source>
</evidence>
<dbReference type="KEGG" id="csr:Cspa_c12150"/>
<dbReference type="PATRIC" id="fig|931276.5.peg.1173"/>
<protein>
    <submittedName>
        <fullName evidence="2">Glycosyltransferase</fullName>
    </submittedName>
</protein>
<dbReference type="PANTHER" id="PTHR12526:SF630">
    <property type="entry name" value="GLYCOSYLTRANSFERASE"/>
    <property type="match status" value="1"/>
</dbReference>
<dbReference type="eggNOG" id="COG0438">
    <property type="taxonomic scope" value="Bacteria"/>
</dbReference>
<dbReference type="HOGENOM" id="CLU_009583_0_0_9"/>
<keyword evidence="3" id="KW-1185">Reference proteome</keyword>
<dbReference type="AlphaFoldDB" id="M1MAL1"/>
<dbReference type="Pfam" id="PF00534">
    <property type="entry name" value="Glycos_transf_1"/>
    <property type="match status" value="1"/>
</dbReference>
<dbReference type="InterPro" id="IPR001296">
    <property type="entry name" value="Glyco_trans_1"/>
</dbReference>
<evidence type="ECO:0000259" key="1">
    <source>
        <dbReference type="Pfam" id="PF00534"/>
    </source>
</evidence>
<dbReference type="GO" id="GO:0016757">
    <property type="term" value="F:glycosyltransferase activity"/>
    <property type="evidence" value="ECO:0007669"/>
    <property type="project" value="InterPro"/>
</dbReference>
<keyword evidence="2" id="KW-0808">Transferase</keyword>
<proteinExistence type="predicted"/>
<gene>
    <name evidence="2" type="ORF">Cspa_c12150</name>
</gene>
<reference evidence="2 3" key="1">
    <citation type="submission" date="2013-02" db="EMBL/GenBank/DDBJ databases">
        <title>Genome sequence of Clostridium saccharoperbutylacetonicum N1-4(HMT).</title>
        <authorList>
            <person name="Poehlein A."/>
            <person name="Daniel R."/>
        </authorList>
    </citation>
    <scope>NUCLEOTIDE SEQUENCE [LARGE SCALE GENOMIC DNA]</scope>
    <source>
        <strain evidence="3">N1-4(HMT)</strain>
    </source>
</reference>
<dbReference type="PANTHER" id="PTHR12526">
    <property type="entry name" value="GLYCOSYLTRANSFERASE"/>
    <property type="match status" value="1"/>
</dbReference>
<dbReference type="Proteomes" id="UP000011728">
    <property type="component" value="Chromosome"/>
</dbReference>
<feature type="domain" description="Glycosyl transferase family 1" evidence="1">
    <location>
        <begin position="213"/>
        <end position="368"/>
    </location>
</feature>
<accession>M1MAL1</accession>
<dbReference type="EMBL" id="CP004121">
    <property type="protein sequence ID" value="AGF54989.1"/>
    <property type="molecule type" value="Genomic_DNA"/>
</dbReference>